<keyword evidence="2" id="KW-1185">Reference proteome</keyword>
<dbReference type="OrthoDB" id="5272500at2759"/>
<reference evidence="1" key="1">
    <citation type="journal article" date="2020" name="Stud. Mycol.">
        <title>101 Dothideomycetes genomes: a test case for predicting lifestyles and emergence of pathogens.</title>
        <authorList>
            <person name="Haridas S."/>
            <person name="Albert R."/>
            <person name="Binder M."/>
            <person name="Bloem J."/>
            <person name="Labutti K."/>
            <person name="Salamov A."/>
            <person name="Andreopoulos B."/>
            <person name="Baker S."/>
            <person name="Barry K."/>
            <person name="Bills G."/>
            <person name="Bluhm B."/>
            <person name="Cannon C."/>
            <person name="Castanera R."/>
            <person name="Culley D."/>
            <person name="Daum C."/>
            <person name="Ezra D."/>
            <person name="Gonzalez J."/>
            <person name="Henrissat B."/>
            <person name="Kuo A."/>
            <person name="Liang C."/>
            <person name="Lipzen A."/>
            <person name="Lutzoni F."/>
            <person name="Magnuson J."/>
            <person name="Mondo S."/>
            <person name="Nolan M."/>
            <person name="Ohm R."/>
            <person name="Pangilinan J."/>
            <person name="Park H.-J."/>
            <person name="Ramirez L."/>
            <person name="Alfaro M."/>
            <person name="Sun H."/>
            <person name="Tritt A."/>
            <person name="Yoshinaga Y."/>
            <person name="Zwiers L.-H."/>
            <person name="Turgeon B."/>
            <person name="Goodwin S."/>
            <person name="Spatafora J."/>
            <person name="Crous P."/>
            <person name="Grigoriev I."/>
        </authorList>
    </citation>
    <scope>NUCLEOTIDE SEQUENCE</scope>
    <source>
        <strain evidence="1">CBS 480.64</strain>
    </source>
</reference>
<protein>
    <submittedName>
        <fullName evidence="1">Uncharacterized protein</fullName>
    </submittedName>
</protein>
<proteinExistence type="predicted"/>
<evidence type="ECO:0000313" key="2">
    <source>
        <dbReference type="Proteomes" id="UP000799421"/>
    </source>
</evidence>
<dbReference type="AlphaFoldDB" id="A0A6A7CB80"/>
<dbReference type="EMBL" id="MU005957">
    <property type="protein sequence ID" value="KAF2864319.1"/>
    <property type="molecule type" value="Genomic_DNA"/>
</dbReference>
<accession>A0A6A7CB80</accession>
<sequence>MTTTSPSHQLLLSAEEEDVLAQSEGFGLLRDHLALHYREPFCEHHQNSLEGARWEIARDLLHACLVPLVEVYDLAAVLAARHARPAQRPEEVFTGAARSAYVWLQTFLSHQRNRDWCYTRGCPACVVISVLNTESTLRMLYVACLLSNVHYPFTIEGPTLPSFFFYLERLRSAVMQTPRFDDNLLDMLQIRADQIVTSIEDLMLQALELDRCGTRAPRFKSADEKYRIDVAVQRCREMSDDDGMSSCCEAPLPQAVL</sequence>
<name>A0A6A7CB80_9PEZI</name>
<evidence type="ECO:0000313" key="1">
    <source>
        <dbReference type="EMBL" id="KAF2864319.1"/>
    </source>
</evidence>
<organism evidence="1 2">
    <name type="scientific">Piedraia hortae CBS 480.64</name>
    <dbReference type="NCBI Taxonomy" id="1314780"/>
    <lineage>
        <taxon>Eukaryota</taxon>
        <taxon>Fungi</taxon>
        <taxon>Dikarya</taxon>
        <taxon>Ascomycota</taxon>
        <taxon>Pezizomycotina</taxon>
        <taxon>Dothideomycetes</taxon>
        <taxon>Dothideomycetidae</taxon>
        <taxon>Capnodiales</taxon>
        <taxon>Piedraiaceae</taxon>
        <taxon>Piedraia</taxon>
    </lineage>
</organism>
<dbReference type="Proteomes" id="UP000799421">
    <property type="component" value="Unassembled WGS sequence"/>
</dbReference>
<gene>
    <name evidence="1" type="ORF">K470DRAFT_253985</name>
</gene>